<dbReference type="Pfam" id="PF03472">
    <property type="entry name" value="Autoind_bind"/>
    <property type="match status" value="1"/>
</dbReference>
<keyword evidence="6" id="KW-1185">Reference proteome</keyword>
<evidence type="ECO:0000256" key="3">
    <source>
        <dbReference type="ARBA" id="ARBA00023163"/>
    </source>
</evidence>
<dbReference type="InterPro" id="IPR036693">
    <property type="entry name" value="TF_LuxR_autoind-bd_dom_sf"/>
</dbReference>
<reference evidence="6" key="1">
    <citation type="submission" date="2016-10" db="EMBL/GenBank/DDBJ databases">
        <authorList>
            <person name="Varghese N."/>
            <person name="Submissions S."/>
        </authorList>
    </citation>
    <scope>NUCLEOTIDE SEQUENCE [LARGE SCALE GENOMIC DNA]</scope>
    <source>
        <strain evidence="6">DSM 16477</strain>
    </source>
</reference>
<dbReference type="STRING" id="218672.SAMN04489759_102571"/>
<dbReference type="PANTHER" id="PTHR44688:SF16">
    <property type="entry name" value="DNA-BINDING TRANSCRIPTIONAL ACTIVATOR DEVR_DOSR"/>
    <property type="match status" value="1"/>
</dbReference>
<dbReference type="InterPro" id="IPR036388">
    <property type="entry name" value="WH-like_DNA-bd_sf"/>
</dbReference>
<dbReference type="PROSITE" id="PS00622">
    <property type="entry name" value="HTH_LUXR_1"/>
    <property type="match status" value="1"/>
</dbReference>
<protein>
    <submittedName>
        <fullName evidence="5">LuxR family transcriptional regulator</fullName>
    </submittedName>
</protein>
<dbReference type="InterPro" id="IPR005143">
    <property type="entry name" value="TF_LuxR_autoind-bd_dom"/>
</dbReference>
<feature type="domain" description="HTH luxR-type" evidence="4">
    <location>
        <begin position="173"/>
        <end position="238"/>
    </location>
</feature>
<evidence type="ECO:0000313" key="5">
    <source>
        <dbReference type="EMBL" id="SDF61340.1"/>
    </source>
</evidence>
<dbReference type="GO" id="GO:0003677">
    <property type="term" value="F:DNA binding"/>
    <property type="evidence" value="ECO:0007669"/>
    <property type="project" value="UniProtKB-KW"/>
</dbReference>
<dbReference type="CDD" id="cd06170">
    <property type="entry name" value="LuxR_C_like"/>
    <property type="match status" value="1"/>
</dbReference>
<dbReference type="PROSITE" id="PS50043">
    <property type="entry name" value="HTH_LUXR_2"/>
    <property type="match status" value="1"/>
</dbReference>
<dbReference type="AlphaFoldDB" id="A0A1G7MJP5"/>
<keyword evidence="1" id="KW-0805">Transcription regulation</keyword>
<dbReference type="Gene3D" id="3.30.450.80">
    <property type="entry name" value="Transcription factor LuxR-like, autoinducer-binding domain"/>
    <property type="match status" value="1"/>
</dbReference>
<dbReference type="SUPFAM" id="SSF75516">
    <property type="entry name" value="Pheromone-binding domain of LuxR-like quorum-sensing transcription factors"/>
    <property type="match status" value="1"/>
</dbReference>
<evidence type="ECO:0000256" key="2">
    <source>
        <dbReference type="ARBA" id="ARBA00023125"/>
    </source>
</evidence>
<dbReference type="Gene3D" id="1.10.10.10">
    <property type="entry name" value="Winged helix-like DNA-binding domain superfamily/Winged helix DNA-binding domain"/>
    <property type="match status" value="1"/>
</dbReference>
<dbReference type="InterPro" id="IPR016032">
    <property type="entry name" value="Sig_transdc_resp-reg_C-effctor"/>
</dbReference>
<keyword evidence="2" id="KW-0238">DNA-binding</keyword>
<name>A0A1G7MJP5_9RHOB</name>
<dbReference type="EMBL" id="FNBP01000002">
    <property type="protein sequence ID" value="SDF61340.1"/>
    <property type="molecule type" value="Genomic_DNA"/>
</dbReference>
<proteinExistence type="predicted"/>
<dbReference type="OrthoDB" id="9803630at2"/>
<sequence length="248" mass="27493">MSKRISLDHFAQCCAEAEDGVALSRCGLNFYSGFGIHLVSYHGDNSEATAVQFERDLSVTDAVRWTSEILDPDQLKTSPIENLARRRMAPFYWSEVEELTRLTKTEQVYMRRLQQLRPHGGLAVHVHGPQGAAAVVNLGFGPDAPELSKNDIFTLHSAAQTAHLRYSVMMEDVEARDAGLSPREIEVLEWIATGKSNGVIAEILGISPHTVDTNVRRIFSKLEVNDRTTAAIRGLGAGLLRKPKRDRS</sequence>
<organism evidence="5 6">
    <name type="scientific">Sulfitobacter delicatus</name>
    <dbReference type="NCBI Taxonomy" id="218672"/>
    <lineage>
        <taxon>Bacteria</taxon>
        <taxon>Pseudomonadati</taxon>
        <taxon>Pseudomonadota</taxon>
        <taxon>Alphaproteobacteria</taxon>
        <taxon>Rhodobacterales</taxon>
        <taxon>Roseobacteraceae</taxon>
        <taxon>Sulfitobacter</taxon>
    </lineage>
</organism>
<dbReference type="InterPro" id="IPR000792">
    <property type="entry name" value="Tscrpt_reg_LuxR_C"/>
</dbReference>
<evidence type="ECO:0000313" key="6">
    <source>
        <dbReference type="Proteomes" id="UP000199399"/>
    </source>
</evidence>
<dbReference type="SUPFAM" id="SSF46894">
    <property type="entry name" value="C-terminal effector domain of the bipartite response regulators"/>
    <property type="match status" value="1"/>
</dbReference>
<keyword evidence="3" id="KW-0804">Transcription</keyword>
<dbReference type="GO" id="GO:0006355">
    <property type="term" value="P:regulation of DNA-templated transcription"/>
    <property type="evidence" value="ECO:0007669"/>
    <property type="project" value="InterPro"/>
</dbReference>
<dbReference type="RefSeq" id="WP_093740165.1">
    <property type="nucleotide sequence ID" value="NZ_FNBP01000002.1"/>
</dbReference>
<dbReference type="PANTHER" id="PTHR44688">
    <property type="entry name" value="DNA-BINDING TRANSCRIPTIONAL ACTIVATOR DEVR_DOSR"/>
    <property type="match status" value="1"/>
</dbReference>
<dbReference type="SMART" id="SM00421">
    <property type="entry name" value="HTH_LUXR"/>
    <property type="match status" value="1"/>
</dbReference>
<dbReference type="Proteomes" id="UP000199399">
    <property type="component" value="Unassembled WGS sequence"/>
</dbReference>
<accession>A0A1G7MJP5</accession>
<dbReference type="Pfam" id="PF00196">
    <property type="entry name" value="GerE"/>
    <property type="match status" value="1"/>
</dbReference>
<gene>
    <name evidence="5" type="ORF">SAMN04489759_102571</name>
</gene>
<evidence type="ECO:0000256" key="1">
    <source>
        <dbReference type="ARBA" id="ARBA00023015"/>
    </source>
</evidence>
<dbReference type="PRINTS" id="PR00038">
    <property type="entry name" value="HTHLUXR"/>
</dbReference>
<evidence type="ECO:0000259" key="4">
    <source>
        <dbReference type="PROSITE" id="PS50043"/>
    </source>
</evidence>